<evidence type="ECO:0000259" key="3">
    <source>
        <dbReference type="PROSITE" id="PS51000"/>
    </source>
</evidence>
<dbReference type="InterPro" id="IPR051534">
    <property type="entry name" value="CBASS_pafABC_assoc_protein"/>
</dbReference>
<reference evidence="4 5" key="1">
    <citation type="journal article" date="2021" name="Int. J. Syst. Evol. Microbiol.">
        <title>Reticulibacter mediterranei gen. nov., sp. nov., within the new family Reticulibacteraceae fam. nov., and Ktedonospora formicarum gen. nov., sp. nov., Ktedonobacter robiniae sp. nov., Dictyobacter formicarum sp. nov. and Dictyobacter arantiisoli sp. nov., belonging to the class Ktedonobacteria.</title>
        <authorList>
            <person name="Yabe S."/>
            <person name="Zheng Y."/>
            <person name="Wang C.M."/>
            <person name="Sakai Y."/>
            <person name="Abe K."/>
            <person name="Yokota A."/>
            <person name="Donadio S."/>
            <person name="Cavaletti L."/>
            <person name="Monciardini P."/>
        </authorList>
    </citation>
    <scope>NUCLEOTIDE SEQUENCE [LARGE SCALE GENOMIC DNA]</scope>
    <source>
        <strain evidence="4 5">SOSP1-30</strain>
    </source>
</reference>
<dbReference type="EMBL" id="BNJG01000001">
    <property type="protein sequence ID" value="GHO53781.1"/>
    <property type="molecule type" value="Genomic_DNA"/>
</dbReference>
<sequence>MRAERLISILMLLQTRRHVTARELAERLEVSERTVYRDVEALSAAGIPIYTERGPGGGCKLTDGYRSNLTGLNENELRSLLVPGFSPALPEGKGEKARDAALLKVLAALPAVQRRSIEHARERLFFDPLPWFVGEATTPFLPLLREAVWHDRYVRLFYHKPSAEVVERLVEPLGLVSKAGIWYLVGRNKQQMRVYRLSRVRDVVVQEETFERPLDFDLERYWTEWSANFQESIATYSVTVRVAPEFLPILPMIMGESVRQLIREAGSGDEEGRITLTLRFESKETTCSFILGFIYRQEVTPGSSTFVPGIEILDPPEMRQAVLECARKIVALYNVE</sequence>
<name>A0ABQ3UM05_9CHLR</name>
<dbReference type="InterPro" id="IPR028349">
    <property type="entry name" value="PafC-like"/>
</dbReference>
<dbReference type="InterPro" id="IPR036390">
    <property type="entry name" value="WH_DNA-bd_sf"/>
</dbReference>
<comment type="caution">
    <text evidence="4">The sequence shown here is derived from an EMBL/GenBank/DDBJ whole genome shotgun (WGS) entry which is preliminary data.</text>
</comment>
<keyword evidence="2" id="KW-0804">Transcription</keyword>
<keyword evidence="1" id="KW-0805">Transcription regulation</keyword>
<dbReference type="InterPro" id="IPR001034">
    <property type="entry name" value="DeoR_HTH"/>
</dbReference>
<dbReference type="Gene3D" id="1.10.10.10">
    <property type="entry name" value="Winged helix-like DNA-binding domain superfamily/Winged helix DNA-binding domain"/>
    <property type="match status" value="1"/>
</dbReference>
<evidence type="ECO:0000256" key="1">
    <source>
        <dbReference type="ARBA" id="ARBA00023015"/>
    </source>
</evidence>
<dbReference type="InterPro" id="IPR036388">
    <property type="entry name" value="WH-like_DNA-bd_sf"/>
</dbReference>
<dbReference type="PIRSF" id="PIRSF016838">
    <property type="entry name" value="PafC"/>
    <property type="match status" value="1"/>
</dbReference>
<dbReference type="PROSITE" id="PS51000">
    <property type="entry name" value="HTH_DEOR_2"/>
    <property type="match status" value="1"/>
</dbReference>
<proteinExistence type="predicted"/>
<dbReference type="InterPro" id="IPR013196">
    <property type="entry name" value="HTH_11"/>
</dbReference>
<dbReference type="PANTHER" id="PTHR34580:SF1">
    <property type="entry name" value="PROTEIN PAFC"/>
    <property type="match status" value="1"/>
</dbReference>
<dbReference type="PANTHER" id="PTHR34580">
    <property type="match status" value="1"/>
</dbReference>
<evidence type="ECO:0000313" key="4">
    <source>
        <dbReference type="EMBL" id="GHO53781.1"/>
    </source>
</evidence>
<dbReference type="Proteomes" id="UP000654345">
    <property type="component" value="Unassembled WGS sequence"/>
</dbReference>
<accession>A0ABQ3UM05</accession>
<dbReference type="Pfam" id="PF08279">
    <property type="entry name" value="HTH_11"/>
    <property type="match status" value="1"/>
</dbReference>
<dbReference type="RefSeq" id="WP_201370563.1">
    <property type="nucleotide sequence ID" value="NZ_BNJG01000001.1"/>
</dbReference>
<dbReference type="SUPFAM" id="SSF46785">
    <property type="entry name" value="Winged helix' DNA-binding domain"/>
    <property type="match status" value="1"/>
</dbReference>
<feature type="domain" description="HTH deoR-type" evidence="3">
    <location>
        <begin position="2"/>
        <end position="60"/>
    </location>
</feature>
<gene>
    <name evidence="4" type="ORF">KSB_22560</name>
</gene>
<keyword evidence="5" id="KW-1185">Reference proteome</keyword>
<protein>
    <submittedName>
        <fullName evidence="4">Transcriptional regulator</fullName>
    </submittedName>
</protein>
<dbReference type="PROSITE" id="PS52050">
    <property type="entry name" value="WYL"/>
    <property type="match status" value="1"/>
</dbReference>
<organism evidence="4 5">
    <name type="scientific">Ktedonobacter robiniae</name>
    <dbReference type="NCBI Taxonomy" id="2778365"/>
    <lineage>
        <taxon>Bacteria</taxon>
        <taxon>Bacillati</taxon>
        <taxon>Chloroflexota</taxon>
        <taxon>Ktedonobacteria</taxon>
        <taxon>Ktedonobacterales</taxon>
        <taxon>Ktedonobacteraceae</taxon>
        <taxon>Ktedonobacter</taxon>
    </lineage>
</organism>
<dbReference type="InterPro" id="IPR026881">
    <property type="entry name" value="WYL_dom"/>
</dbReference>
<evidence type="ECO:0000256" key="2">
    <source>
        <dbReference type="ARBA" id="ARBA00023163"/>
    </source>
</evidence>
<dbReference type="Pfam" id="PF13280">
    <property type="entry name" value="WYL"/>
    <property type="match status" value="1"/>
</dbReference>
<evidence type="ECO:0000313" key="5">
    <source>
        <dbReference type="Proteomes" id="UP000654345"/>
    </source>
</evidence>